<accession>A0A814BTB9</accession>
<dbReference type="Pfam" id="PF00078">
    <property type="entry name" value="RVT_1"/>
    <property type="match status" value="1"/>
</dbReference>
<dbReference type="InterPro" id="IPR000477">
    <property type="entry name" value="RT_dom"/>
</dbReference>
<gene>
    <name evidence="2" type="ORF">OXX778_LOCUS12880</name>
</gene>
<proteinExistence type="predicted"/>
<dbReference type="OrthoDB" id="10014409at2759"/>
<dbReference type="PROSITE" id="PS50878">
    <property type="entry name" value="RT_POL"/>
    <property type="match status" value="1"/>
</dbReference>
<reference evidence="2" key="1">
    <citation type="submission" date="2021-02" db="EMBL/GenBank/DDBJ databases">
        <authorList>
            <person name="Nowell W R."/>
        </authorList>
    </citation>
    <scope>NUCLEOTIDE SEQUENCE</scope>
    <source>
        <strain evidence="2">Ploen Becks lab</strain>
    </source>
</reference>
<keyword evidence="3" id="KW-1185">Reference proteome</keyword>
<dbReference type="Proteomes" id="UP000663879">
    <property type="component" value="Unassembled WGS sequence"/>
</dbReference>
<dbReference type="InterPro" id="IPR043128">
    <property type="entry name" value="Rev_trsase/Diguanyl_cyclase"/>
</dbReference>
<name>A0A814BTB9_9BILA</name>
<evidence type="ECO:0000259" key="1">
    <source>
        <dbReference type="PROSITE" id="PS50878"/>
    </source>
</evidence>
<sequence>MNLLGDVTKCLNELPEGADNLNTQKKITELLNLINSWMINSVIKIKNELSDQAKKKKKKIGEKKFNRWWDSNIKELHKKVIAAYINYKTSNFGQAEKKILVQTKKEFRLQKRFNLALKRNRIARQLNNLYKLDKQMFWNQVKKMQQSDNKVEIPLDKLKKHYESAFSDNDRPETYQDMYTKKSNSDISNLRPVAISDCMSNLFEATLLDMLNEESSDHHKQFGFKKNSSCQHAIWTAKQGIEKCIRHGKWAYTCAIDASKAFDKVNRVKLWKELILKKLSRHLIISIIKYYDIAVMLVNNNNNFSILFKTEKGVRQGGKASPKLFSIYTEKFLERISNSDLGVKFNSIKIDILAYADDLLLISPTKKGLQDMLDIISKIGKELEIKFNPNKTVYVIFNKKKSRNMKDRRDDMWNDLLKLDGEEITRADSLKYLGVELNEDLNDINHIEKRIKSAKISIAKLKNLEILTEKTNPYLKGHLFKTYIMPVLHYGLENINLTSKNMKTIQKEENNLLRYTYFIPKRCRTSNLKLAINIKNTSLKLKSTHIEFFVRLLNNKFTQSIIKEMLLEGDNNDYVEQILRSPSCKDVLFHIREILSKKNTSFCAQLKCLEKRLFINCFDYELKIVKALIEFSYKNLNFGLVESVKFVVNKICQNLEQRSDVQYWYQILNNLLKFLFFNEE</sequence>
<organism evidence="2 3">
    <name type="scientific">Brachionus calyciflorus</name>
    <dbReference type="NCBI Taxonomy" id="104777"/>
    <lineage>
        <taxon>Eukaryota</taxon>
        <taxon>Metazoa</taxon>
        <taxon>Spiralia</taxon>
        <taxon>Gnathifera</taxon>
        <taxon>Rotifera</taxon>
        <taxon>Eurotatoria</taxon>
        <taxon>Monogononta</taxon>
        <taxon>Pseudotrocha</taxon>
        <taxon>Ploima</taxon>
        <taxon>Brachionidae</taxon>
        <taxon>Brachionus</taxon>
    </lineage>
</organism>
<evidence type="ECO:0000313" key="2">
    <source>
        <dbReference type="EMBL" id="CAF0930523.1"/>
    </source>
</evidence>
<dbReference type="PANTHER" id="PTHR47027">
    <property type="entry name" value="REVERSE TRANSCRIPTASE DOMAIN-CONTAINING PROTEIN"/>
    <property type="match status" value="1"/>
</dbReference>
<dbReference type="EMBL" id="CAJNOC010002396">
    <property type="protein sequence ID" value="CAF0930523.1"/>
    <property type="molecule type" value="Genomic_DNA"/>
</dbReference>
<protein>
    <recommendedName>
        <fullName evidence="1">Reverse transcriptase domain-containing protein</fullName>
    </recommendedName>
</protein>
<dbReference type="PANTHER" id="PTHR47027:SF20">
    <property type="entry name" value="REVERSE TRANSCRIPTASE-LIKE PROTEIN WITH RNA-DIRECTED DNA POLYMERASE DOMAIN"/>
    <property type="match status" value="1"/>
</dbReference>
<evidence type="ECO:0000313" key="3">
    <source>
        <dbReference type="Proteomes" id="UP000663879"/>
    </source>
</evidence>
<dbReference type="SUPFAM" id="SSF56672">
    <property type="entry name" value="DNA/RNA polymerases"/>
    <property type="match status" value="1"/>
</dbReference>
<dbReference type="Gene3D" id="3.30.70.270">
    <property type="match status" value="1"/>
</dbReference>
<dbReference type="InterPro" id="IPR043502">
    <property type="entry name" value="DNA/RNA_pol_sf"/>
</dbReference>
<comment type="caution">
    <text evidence="2">The sequence shown here is derived from an EMBL/GenBank/DDBJ whole genome shotgun (WGS) entry which is preliminary data.</text>
</comment>
<feature type="domain" description="Reverse transcriptase" evidence="1">
    <location>
        <begin position="160"/>
        <end position="437"/>
    </location>
</feature>
<dbReference type="CDD" id="cd01650">
    <property type="entry name" value="RT_nLTR_like"/>
    <property type="match status" value="1"/>
</dbReference>
<dbReference type="AlphaFoldDB" id="A0A814BTB9"/>